<sequence>MILASSVLGMSCTWLWLIVAIVFGVVEAMTLGIISIWFAIGALIAMLFAFVIDSFFIQLIIFLCVSLILVSTTRKVAVEKLKIGQHKTNVEELIGKEAIVVKTILPHEAGEVKLEGKVWRTVSDSKQTYEVNEIVTVLRIEGVTVIVK</sequence>
<dbReference type="InterPro" id="IPR002810">
    <property type="entry name" value="NfeD-like_C"/>
</dbReference>
<protein>
    <submittedName>
        <fullName evidence="7">NfeD family protein</fullName>
    </submittedName>
</protein>
<dbReference type="SUPFAM" id="SSF141322">
    <property type="entry name" value="NfeD domain-like"/>
    <property type="match status" value="1"/>
</dbReference>
<feature type="transmembrane region" description="Helical" evidence="5">
    <location>
        <begin position="12"/>
        <end position="40"/>
    </location>
</feature>
<dbReference type="OrthoDB" id="5054at2"/>
<reference evidence="7 8" key="1">
    <citation type="journal article" date="2019" name="Nat. Med.">
        <title>A library of human gut bacterial isolates paired with longitudinal multiomics data enables mechanistic microbiome research.</title>
        <authorList>
            <person name="Poyet M."/>
            <person name="Groussin M."/>
            <person name="Gibbons S.M."/>
            <person name="Avila-Pacheco J."/>
            <person name="Jiang X."/>
            <person name="Kearney S.M."/>
            <person name="Perrotta A.R."/>
            <person name="Berdy B."/>
            <person name="Zhao S."/>
            <person name="Lieberman T.D."/>
            <person name="Swanson P.K."/>
            <person name="Smith M."/>
            <person name="Roesemann S."/>
            <person name="Alexander J.E."/>
            <person name="Rich S.A."/>
            <person name="Livny J."/>
            <person name="Vlamakis H."/>
            <person name="Clish C."/>
            <person name="Bullock K."/>
            <person name="Deik A."/>
            <person name="Scott J."/>
            <person name="Pierce K.A."/>
            <person name="Xavier R.J."/>
            <person name="Alm E.J."/>
        </authorList>
    </citation>
    <scope>NUCLEOTIDE SEQUENCE [LARGE SCALE GENOMIC DNA]</scope>
    <source>
        <strain evidence="7 8">BIOML-A198</strain>
    </source>
</reference>
<dbReference type="PANTHER" id="PTHR33507">
    <property type="entry name" value="INNER MEMBRANE PROTEIN YBBJ"/>
    <property type="match status" value="1"/>
</dbReference>
<dbReference type="InterPro" id="IPR012340">
    <property type="entry name" value="NA-bd_OB-fold"/>
</dbReference>
<keyword evidence="2 5" id="KW-0812">Transmembrane</keyword>
<feature type="transmembrane region" description="Helical" evidence="5">
    <location>
        <begin position="46"/>
        <end position="70"/>
    </location>
</feature>
<name>A0A9X4XCC4_9FIRM</name>
<gene>
    <name evidence="7" type="ORF">GMA92_05005</name>
</gene>
<dbReference type="Proteomes" id="UP000487649">
    <property type="component" value="Unassembled WGS sequence"/>
</dbReference>
<evidence type="ECO:0000256" key="5">
    <source>
        <dbReference type="SAM" id="Phobius"/>
    </source>
</evidence>
<evidence type="ECO:0000256" key="1">
    <source>
        <dbReference type="ARBA" id="ARBA00004141"/>
    </source>
</evidence>
<proteinExistence type="predicted"/>
<evidence type="ECO:0000313" key="7">
    <source>
        <dbReference type="EMBL" id="MTK20796.1"/>
    </source>
</evidence>
<accession>A0A9X4XCC4</accession>
<dbReference type="AlphaFoldDB" id="A0A9X4XCC4"/>
<dbReference type="PANTHER" id="PTHR33507:SF3">
    <property type="entry name" value="INNER MEMBRANE PROTEIN YBBJ"/>
    <property type="match status" value="1"/>
</dbReference>
<comment type="caution">
    <text evidence="7">The sequence shown here is derived from an EMBL/GenBank/DDBJ whole genome shotgun (WGS) entry which is preliminary data.</text>
</comment>
<dbReference type="GO" id="GO:0005886">
    <property type="term" value="C:plasma membrane"/>
    <property type="evidence" value="ECO:0007669"/>
    <property type="project" value="TreeGrafter"/>
</dbReference>
<dbReference type="Pfam" id="PF01957">
    <property type="entry name" value="NfeD"/>
    <property type="match status" value="1"/>
</dbReference>
<comment type="subcellular location">
    <subcellularLocation>
        <location evidence="1">Membrane</location>
        <topology evidence="1">Multi-pass membrane protein</topology>
    </subcellularLocation>
</comment>
<evidence type="ECO:0000256" key="3">
    <source>
        <dbReference type="ARBA" id="ARBA00022989"/>
    </source>
</evidence>
<organism evidence="7 8">
    <name type="scientific">Turicibacter sanguinis</name>
    <dbReference type="NCBI Taxonomy" id="154288"/>
    <lineage>
        <taxon>Bacteria</taxon>
        <taxon>Bacillati</taxon>
        <taxon>Bacillota</taxon>
        <taxon>Erysipelotrichia</taxon>
        <taxon>Erysipelotrichales</taxon>
        <taxon>Turicibacteraceae</taxon>
        <taxon>Turicibacter</taxon>
    </lineage>
</organism>
<dbReference type="EMBL" id="WMQE01000008">
    <property type="protein sequence ID" value="MTK20796.1"/>
    <property type="molecule type" value="Genomic_DNA"/>
</dbReference>
<dbReference type="InterPro" id="IPR052165">
    <property type="entry name" value="Membrane_assoc_protease"/>
</dbReference>
<keyword evidence="4 5" id="KW-0472">Membrane</keyword>
<evidence type="ECO:0000259" key="6">
    <source>
        <dbReference type="Pfam" id="PF01957"/>
    </source>
</evidence>
<evidence type="ECO:0000313" key="8">
    <source>
        <dbReference type="Proteomes" id="UP000487649"/>
    </source>
</evidence>
<dbReference type="Gene3D" id="2.40.50.140">
    <property type="entry name" value="Nucleic acid-binding proteins"/>
    <property type="match status" value="1"/>
</dbReference>
<keyword evidence="3 5" id="KW-1133">Transmembrane helix</keyword>
<evidence type="ECO:0000256" key="2">
    <source>
        <dbReference type="ARBA" id="ARBA00022692"/>
    </source>
</evidence>
<feature type="domain" description="NfeD-like C-terminal" evidence="6">
    <location>
        <begin position="90"/>
        <end position="148"/>
    </location>
</feature>
<evidence type="ECO:0000256" key="4">
    <source>
        <dbReference type="ARBA" id="ARBA00023136"/>
    </source>
</evidence>